<dbReference type="Pfam" id="PF02100">
    <property type="entry name" value="ODC_AZ"/>
    <property type="match status" value="1"/>
</dbReference>
<dbReference type="EMBL" id="VUJU01003201">
    <property type="protein sequence ID" value="KAF0758781.1"/>
    <property type="molecule type" value="Genomic_DNA"/>
</dbReference>
<dbReference type="GO" id="GO:0008073">
    <property type="term" value="F:ornithine decarboxylase inhibitor activity"/>
    <property type="evidence" value="ECO:0007669"/>
    <property type="project" value="InterPro"/>
</dbReference>
<keyword evidence="4" id="KW-0688">Ribosomal frameshifting</keyword>
<dbReference type="Proteomes" id="UP000478052">
    <property type="component" value="Unassembled WGS sequence"/>
</dbReference>
<dbReference type="GO" id="GO:0045732">
    <property type="term" value="P:positive regulation of protein catabolic process"/>
    <property type="evidence" value="ECO:0007669"/>
    <property type="project" value="TreeGrafter"/>
</dbReference>
<evidence type="ECO:0000256" key="4">
    <source>
        <dbReference type="ARBA" id="ARBA00022758"/>
    </source>
</evidence>
<keyword evidence="6" id="KW-1185">Reference proteome</keyword>
<protein>
    <recommendedName>
        <fullName evidence="3">Ornithine decarboxylase antizyme</fullName>
    </recommendedName>
</protein>
<evidence type="ECO:0000313" key="5">
    <source>
        <dbReference type="EMBL" id="KAF0758781.1"/>
    </source>
</evidence>
<evidence type="ECO:0000313" key="6">
    <source>
        <dbReference type="Proteomes" id="UP000478052"/>
    </source>
</evidence>
<accession>A0A6G0YN09</accession>
<dbReference type="Gene3D" id="3.40.630.60">
    <property type="match status" value="1"/>
</dbReference>
<comment type="subunit">
    <text evidence="2">Interacts with ODC1 and thereby sterically blocks ODC homodimerization.</text>
</comment>
<comment type="caution">
    <text evidence="5">The sequence shown here is derived from an EMBL/GenBank/DDBJ whole genome shotgun (WGS) entry which is preliminary data.</text>
</comment>
<dbReference type="PANTHER" id="PTHR10279">
    <property type="entry name" value="ORNITHINE DECARBOXYLASE ANTIZYME"/>
    <property type="match status" value="1"/>
</dbReference>
<dbReference type="OrthoDB" id="5959761at2759"/>
<dbReference type="GO" id="GO:0005737">
    <property type="term" value="C:cytoplasm"/>
    <property type="evidence" value="ECO:0007669"/>
    <property type="project" value="TreeGrafter"/>
</dbReference>
<organism evidence="5 6">
    <name type="scientific">Aphis craccivora</name>
    <name type="common">Cowpea aphid</name>
    <dbReference type="NCBI Taxonomy" id="307492"/>
    <lineage>
        <taxon>Eukaryota</taxon>
        <taxon>Metazoa</taxon>
        <taxon>Ecdysozoa</taxon>
        <taxon>Arthropoda</taxon>
        <taxon>Hexapoda</taxon>
        <taxon>Insecta</taxon>
        <taxon>Pterygota</taxon>
        <taxon>Neoptera</taxon>
        <taxon>Paraneoptera</taxon>
        <taxon>Hemiptera</taxon>
        <taxon>Sternorrhyncha</taxon>
        <taxon>Aphidomorpha</taxon>
        <taxon>Aphidoidea</taxon>
        <taxon>Aphididae</taxon>
        <taxon>Aphidini</taxon>
        <taxon>Aphis</taxon>
        <taxon>Aphis</taxon>
    </lineage>
</organism>
<dbReference type="SUPFAM" id="SSF55729">
    <property type="entry name" value="Acyl-CoA N-acyltransferases (Nat)"/>
    <property type="match status" value="1"/>
</dbReference>
<evidence type="ECO:0000256" key="2">
    <source>
        <dbReference type="ARBA" id="ARBA00011836"/>
    </source>
</evidence>
<dbReference type="GO" id="GO:0075523">
    <property type="term" value="P:viral translational frameshifting"/>
    <property type="evidence" value="ECO:0007669"/>
    <property type="project" value="UniProtKB-KW"/>
</dbReference>
<dbReference type="GO" id="GO:0005634">
    <property type="term" value="C:nucleus"/>
    <property type="evidence" value="ECO:0007669"/>
    <property type="project" value="TreeGrafter"/>
</dbReference>
<reference evidence="5 6" key="1">
    <citation type="submission" date="2019-08" db="EMBL/GenBank/DDBJ databases">
        <title>Whole genome of Aphis craccivora.</title>
        <authorList>
            <person name="Voronova N.V."/>
            <person name="Shulinski R.S."/>
            <person name="Bandarenka Y.V."/>
            <person name="Zhorov D.G."/>
            <person name="Warner D."/>
        </authorList>
    </citation>
    <scope>NUCLEOTIDE SEQUENCE [LARGE SCALE GENOMIC DNA]</scope>
    <source>
        <strain evidence="5">180601</strain>
        <tissue evidence="5">Whole Body</tissue>
    </source>
</reference>
<name>A0A6G0YN09_APHCR</name>
<dbReference type="InterPro" id="IPR016181">
    <property type="entry name" value="Acyl_CoA_acyltransferase"/>
</dbReference>
<proteinExistence type="inferred from homology"/>
<gene>
    <name evidence="5" type="ORF">FWK35_00013736</name>
</gene>
<evidence type="ECO:0000256" key="1">
    <source>
        <dbReference type="ARBA" id="ARBA00008796"/>
    </source>
</evidence>
<sequence length="286" mass="32322">MTFLILITVLMGTRYRRRERRPDVLVVQVRRPSAVAISHQDVSVHLFHHCHLGAQELSGAKHTLGKPTYNFRRLFCLQLFAVEVLKVPHDHGEDIKQHATALKTLRWTLSPRNTPSLFALGLSGGPDVPHAAIVAKRNREGSSGMGKLIQSELSVLESQPVHEFELLEDVKNHYAVRITFGMQITADVDIQWDTILSGRKLYIQVADAQRPVGSKEGFLAMLEYAEEYLNVSHIIVCFAKNHPERNVLVRGFMFLGFSLQPPGLNKIVPHAAIDNYNHYMVYDVES</sequence>
<dbReference type="InterPro" id="IPR038581">
    <property type="entry name" value="ODC_AZ_sf"/>
</dbReference>
<evidence type="ECO:0000256" key="3">
    <source>
        <dbReference type="ARBA" id="ARBA00017712"/>
    </source>
</evidence>
<dbReference type="PANTHER" id="PTHR10279:SF10">
    <property type="entry name" value="ORNITHINE DECARBOXYLASE ANTIZYME"/>
    <property type="match status" value="1"/>
</dbReference>
<dbReference type="AlphaFoldDB" id="A0A6G0YN09"/>
<dbReference type="InterPro" id="IPR002993">
    <property type="entry name" value="ODC_AZ"/>
</dbReference>
<comment type="similarity">
    <text evidence="1">Belongs to the ODC antizyme family.</text>
</comment>